<comment type="caution">
    <text evidence="2">The sequence shown here is derived from an EMBL/GenBank/DDBJ whole genome shotgun (WGS) entry which is preliminary data.</text>
</comment>
<evidence type="ECO:0000313" key="3">
    <source>
        <dbReference type="Proteomes" id="UP000593560"/>
    </source>
</evidence>
<organism evidence="2 3">
    <name type="scientific">Gossypium harknessii</name>
    <dbReference type="NCBI Taxonomy" id="34285"/>
    <lineage>
        <taxon>Eukaryota</taxon>
        <taxon>Viridiplantae</taxon>
        <taxon>Streptophyta</taxon>
        <taxon>Embryophyta</taxon>
        <taxon>Tracheophyta</taxon>
        <taxon>Spermatophyta</taxon>
        <taxon>Magnoliopsida</taxon>
        <taxon>eudicotyledons</taxon>
        <taxon>Gunneridae</taxon>
        <taxon>Pentapetalae</taxon>
        <taxon>rosids</taxon>
        <taxon>malvids</taxon>
        <taxon>Malvales</taxon>
        <taxon>Malvaceae</taxon>
        <taxon>Malvoideae</taxon>
        <taxon>Gossypium</taxon>
    </lineage>
</organism>
<sequence>MEMTLCSFIWLRMWEAFEQAFLLIDSSKYFETAYESSMTGNWTQLYTDGVVKMGVGFAAAGILNGLTRIQRRGYQKVVIHTYILEVVKTIQDVHLADSSFALLQRIHMSLQAIQHWKIKHIPRERNQVVDRIAKMATERSTYL</sequence>
<dbReference type="InterPro" id="IPR012337">
    <property type="entry name" value="RNaseH-like_sf"/>
</dbReference>
<keyword evidence="3" id="KW-1185">Reference proteome</keyword>
<reference evidence="2 3" key="1">
    <citation type="journal article" date="2019" name="Genome Biol. Evol.">
        <title>Insights into the evolution of the New World diploid cottons (Gossypium, subgenus Houzingenia) based on genome sequencing.</title>
        <authorList>
            <person name="Grover C.E."/>
            <person name="Arick M.A. 2nd"/>
            <person name="Thrash A."/>
            <person name="Conover J.L."/>
            <person name="Sanders W.S."/>
            <person name="Peterson D.G."/>
            <person name="Frelichowski J.E."/>
            <person name="Scheffler J.A."/>
            <person name="Scheffler B.E."/>
            <person name="Wendel J.F."/>
        </authorList>
    </citation>
    <scope>NUCLEOTIDE SEQUENCE [LARGE SCALE GENOMIC DNA]</scope>
    <source>
        <strain evidence="2">0</strain>
        <tissue evidence="2">Leaf</tissue>
    </source>
</reference>
<name>A0A7J9GLZ5_9ROSI</name>
<dbReference type="AlphaFoldDB" id="A0A7J9GLZ5"/>
<dbReference type="SUPFAM" id="SSF53098">
    <property type="entry name" value="Ribonuclease H-like"/>
    <property type="match status" value="1"/>
</dbReference>
<dbReference type="InterPro" id="IPR002156">
    <property type="entry name" value="RNaseH_domain"/>
</dbReference>
<dbReference type="GO" id="GO:0004523">
    <property type="term" value="F:RNA-DNA hybrid ribonuclease activity"/>
    <property type="evidence" value="ECO:0007669"/>
    <property type="project" value="InterPro"/>
</dbReference>
<dbReference type="Gene3D" id="3.30.420.10">
    <property type="entry name" value="Ribonuclease H-like superfamily/Ribonuclease H"/>
    <property type="match status" value="1"/>
</dbReference>
<feature type="non-terminal residue" evidence="2">
    <location>
        <position position="143"/>
    </location>
</feature>
<dbReference type="InterPro" id="IPR036397">
    <property type="entry name" value="RNaseH_sf"/>
</dbReference>
<dbReference type="Proteomes" id="UP000593560">
    <property type="component" value="Unassembled WGS sequence"/>
</dbReference>
<feature type="domain" description="RNase H type-1" evidence="1">
    <location>
        <begin position="60"/>
        <end position="136"/>
    </location>
</feature>
<dbReference type="GO" id="GO:0003676">
    <property type="term" value="F:nucleic acid binding"/>
    <property type="evidence" value="ECO:0007669"/>
    <property type="project" value="InterPro"/>
</dbReference>
<proteinExistence type="predicted"/>
<gene>
    <name evidence="2" type="ORF">Gohar_009169</name>
</gene>
<evidence type="ECO:0000259" key="1">
    <source>
        <dbReference type="Pfam" id="PF13456"/>
    </source>
</evidence>
<protein>
    <recommendedName>
        <fullName evidence="1">RNase H type-1 domain-containing protein</fullName>
    </recommendedName>
</protein>
<dbReference type="OrthoDB" id="1752183at2759"/>
<evidence type="ECO:0000313" key="2">
    <source>
        <dbReference type="EMBL" id="MBA0798589.1"/>
    </source>
</evidence>
<dbReference type="EMBL" id="JABFAD010000005">
    <property type="protein sequence ID" value="MBA0798589.1"/>
    <property type="molecule type" value="Genomic_DNA"/>
</dbReference>
<dbReference type="Pfam" id="PF13456">
    <property type="entry name" value="RVT_3"/>
    <property type="match status" value="1"/>
</dbReference>
<accession>A0A7J9GLZ5</accession>